<name>A0A5C8ZHV7_9ACTN</name>
<keyword evidence="3 5" id="KW-1133">Transmembrane helix</keyword>
<dbReference type="Proteomes" id="UP000321234">
    <property type="component" value="Unassembled WGS sequence"/>
</dbReference>
<evidence type="ECO:0000259" key="6">
    <source>
        <dbReference type="Pfam" id="PF13515"/>
    </source>
</evidence>
<keyword evidence="2 5" id="KW-0812">Transmembrane</keyword>
<comment type="subcellular location">
    <subcellularLocation>
        <location evidence="1">Membrane</location>
        <topology evidence="1">Multi-pass membrane protein</topology>
    </subcellularLocation>
</comment>
<evidence type="ECO:0000256" key="2">
    <source>
        <dbReference type="ARBA" id="ARBA00022692"/>
    </source>
</evidence>
<sequence>MVPVSRLELRARVDRLRSYAPHVVLCAVGAGLAYLLARHLLGHEQPIFAPIAAVLGLGVSYGQRLRRVGEVVVGVAIGVLVGDLMVRAFGTGAWQIALVVGLGMSVAILLRAGTLMINQIAIQGVFVTLYAQTTTGAIVGRWTDAATGGVVALLLATLVPRRQLRRPVVLAQEVLATVADLLLEASSAARDGDVERGRDALAHARGTQERLDRLRAAAAEGLDVARLTPFRRHHAVRAQTVQALAVPLDRAVRNVRVLSRRLAVATERMEVVPEELLALVDELAAAVLRLSEDLGAGRPLDGAVDALAAVGLASVVVPRSSLSADVVLAQVRSATVDLLMVAGLDDASAREKVPARAGERFG</sequence>
<evidence type="ECO:0000256" key="5">
    <source>
        <dbReference type="SAM" id="Phobius"/>
    </source>
</evidence>
<feature type="transmembrane region" description="Helical" evidence="5">
    <location>
        <begin position="43"/>
        <end position="61"/>
    </location>
</feature>
<protein>
    <recommendedName>
        <fullName evidence="6">Integral membrane bound transporter domain-containing protein</fullName>
    </recommendedName>
</protein>
<evidence type="ECO:0000256" key="1">
    <source>
        <dbReference type="ARBA" id="ARBA00004141"/>
    </source>
</evidence>
<dbReference type="GO" id="GO:0016020">
    <property type="term" value="C:membrane"/>
    <property type="evidence" value="ECO:0007669"/>
    <property type="project" value="UniProtKB-SubCell"/>
</dbReference>
<evidence type="ECO:0000313" key="8">
    <source>
        <dbReference type="Proteomes" id="UP000321234"/>
    </source>
</evidence>
<reference evidence="7 8" key="1">
    <citation type="submission" date="2019-07" db="EMBL/GenBank/DDBJ databases">
        <title>Quadrisphaera sp. strain DD2A genome sequencing and assembly.</title>
        <authorList>
            <person name="Kim I."/>
        </authorList>
    </citation>
    <scope>NUCLEOTIDE SEQUENCE [LARGE SCALE GENOMIC DNA]</scope>
    <source>
        <strain evidence="7 8">DD2A</strain>
    </source>
</reference>
<dbReference type="EMBL" id="VKAC01000002">
    <property type="protein sequence ID" value="TXR57472.1"/>
    <property type="molecule type" value="Genomic_DNA"/>
</dbReference>
<dbReference type="OrthoDB" id="5198202at2"/>
<accession>A0A5C8ZHV7</accession>
<dbReference type="Pfam" id="PF13515">
    <property type="entry name" value="FUSC_2"/>
    <property type="match status" value="1"/>
</dbReference>
<evidence type="ECO:0000256" key="3">
    <source>
        <dbReference type="ARBA" id="ARBA00022989"/>
    </source>
</evidence>
<comment type="caution">
    <text evidence="7">The sequence shown here is derived from an EMBL/GenBank/DDBJ whole genome shotgun (WGS) entry which is preliminary data.</text>
</comment>
<organism evidence="7 8">
    <name type="scientific">Quadrisphaera setariae</name>
    <dbReference type="NCBI Taxonomy" id="2593304"/>
    <lineage>
        <taxon>Bacteria</taxon>
        <taxon>Bacillati</taxon>
        <taxon>Actinomycetota</taxon>
        <taxon>Actinomycetes</taxon>
        <taxon>Kineosporiales</taxon>
        <taxon>Kineosporiaceae</taxon>
        <taxon>Quadrisphaera</taxon>
    </lineage>
</organism>
<dbReference type="AlphaFoldDB" id="A0A5C8ZHV7"/>
<evidence type="ECO:0000256" key="4">
    <source>
        <dbReference type="ARBA" id="ARBA00023136"/>
    </source>
</evidence>
<keyword evidence="8" id="KW-1185">Reference proteome</keyword>
<evidence type="ECO:0000313" key="7">
    <source>
        <dbReference type="EMBL" id="TXR57472.1"/>
    </source>
</evidence>
<feature type="domain" description="Integral membrane bound transporter" evidence="6">
    <location>
        <begin position="33"/>
        <end position="154"/>
    </location>
</feature>
<dbReference type="InterPro" id="IPR049453">
    <property type="entry name" value="Memb_transporter_dom"/>
</dbReference>
<keyword evidence="4 5" id="KW-0472">Membrane</keyword>
<feature type="transmembrane region" description="Helical" evidence="5">
    <location>
        <begin position="20"/>
        <end position="37"/>
    </location>
</feature>
<feature type="transmembrane region" description="Helical" evidence="5">
    <location>
        <begin position="92"/>
        <end position="110"/>
    </location>
</feature>
<proteinExistence type="predicted"/>
<gene>
    <name evidence="7" type="ORF">FMM08_04325</name>
</gene>
<feature type="transmembrane region" description="Helical" evidence="5">
    <location>
        <begin position="68"/>
        <end position="86"/>
    </location>
</feature>